<gene>
    <name evidence="11" type="ORF">HY3_08880</name>
</gene>
<dbReference type="GO" id="GO:0015379">
    <property type="term" value="F:potassium:chloride symporter activity"/>
    <property type="evidence" value="ECO:0007669"/>
    <property type="project" value="InterPro"/>
</dbReference>
<sequence length="484" mass="52748">MQLRPVLLAIGIMTVLLGMAMIPCMLIDWADHRPETYVFEVSSFGTILIGTCIWVLSRGEVERSGQREAFLLTVLVWVYLPVIAAIPFFASGMSFTDSVFECVSGLTTTGATVLTGLDDMPRGLLLWRAILQWIGGIGIIVTAIAILPQLRVGGMQLFELESSDMSGKFLPRITDIAAYLGLTYLVISMLCALLYYLTGMNWFDAITHSMTTMSAGGYSTHDASFGYFNDTNAPYVATIFMFIAGLPFSLLAMLLLQGRIRPMLTDPQPRVYLGLALFFSTAIVVYHEAVVEPPIFDHVFHGFKEALFNIISIMTGTGYASAPYDTWGPPVMAIFLTATFVGGCAGSAACGLKMFRLEIAAKTIVAYSRRMTQPHRRTPIRYGGKTVDEETLQSVMVFVFLYLVTFLGAAALLGMAGLDALTAISASATSVSNVGPGLGPLIGPSSTFQDLPDFAKWVCAIAMLLGRLEFVAVFVVMTRRFWRG</sequence>
<proteinExistence type="inferred from homology"/>
<evidence type="ECO:0000256" key="4">
    <source>
        <dbReference type="ARBA" id="ARBA00022538"/>
    </source>
</evidence>
<dbReference type="GO" id="GO:0005886">
    <property type="term" value="C:plasma membrane"/>
    <property type="evidence" value="ECO:0007669"/>
    <property type="project" value="UniProtKB-SubCell"/>
</dbReference>
<accession>A0A328JZY9</accession>
<keyword evidence="2 10" id="KW-0813">Transport</keyword>
<evidence type="ECO:0000256" key="2">
    <source>
        <dbReference type="ARBA" id="ARBA00022448"/>
    </source>
</evidence>
<dbReference type="InterPro" id="IPR003445">
    <property type="entry name" value="Cat_transpt"/>
</dbReference>
<evidence type="ECO:0000256" key="1">
    <source>
        <dbReference type="ARBA" id="ARBA00004651"/>
    </source>
</evidence>
<comment type="caution">
    <text evidence="11">The sequence shown here is derived from an EMBL/GenBank/DDBJ whole genome shotgun (WGS) entry which is preliminary data.</text>
</comment>
<evidence type="ECO:0000313" key="11">
    <source>
        <dbReference type="EMBL" id="RAN35174.1"/>
    </source>
</evidence>
<dbReference type="OrthoDB" id="9810952at2"/>
<dbReference type="InterPro" id="IPR004772">
    <property type="entry name" value="TrkH"/>
</dbReference>
<dbReference type="Pfam" id="PF02386">
    <property type="entry name" value="TrkH"/>
    <property type="match status" value="1"/>
</dbReference>
<evidence type="ECO:0000256" key="9">
    <source>
        <dbReference type="ARBA" id="ARBA00023136"/>
    </source>
</evidence>
<dbReference type="PIRSF" id="PIRSF006247">
    <property type="entry name" value="TrkH"/>
    <property type="match status" value="1"/>
</dbReference>
<keyword evidence="4 10" id="KW-0633">Potassium transport</keyword>
<dbReference type="STRING" id="1280941.HY2_08275"/>
<dbReference type="Proteomes" id="UP000249123">
    <property type="component" value="Unassembled WGS sequence"/>
</dbReference>
<organism evidence="11 12">
    <name type="scientific">Hyphomonas pacifica</name>
    <dbReference type="NCBI Taxonomy" id="1280941"/>
    <lineage>
        <taxon>Bacteria</taxon>
        <taxon>Pseudomonadati</taxon>
        <taxon>Pseudomonadota</taxon>
        <taxon>Alphaproteobacteria</taxon>
        <taxon>Hyphomonadales</taxon>
        <taxon>Hyphomonadaceae</taxon>
        <taxon>Hyphomonas</taxon>
    </lineage>
</organism>
<protein>
    <recommendedName>
        <fullName evidence="10">Trk system potassium uptake protein</fullName>
    </recommendedName>
</protein>
<keyword evidence="12" id="KW-1185">Reference proteome</keyword>
<comment type="function">
    <text evidence="10">Low-affinity potassium transport system. Interacts with Trk system potassium uptake protein TrkA.</text>
</comment>
<dbReference type="AlphaFoldDB" id="A0A062TWI9"/>
<dbReference type="EMBL" id="AWFB01000006">
    <property type="protein sequence ID" value="RAN35174.1"/>
    <property type="molecule type" value="Genomic_DNA"/>
</dbReference>
<keyword evidence="9 10" id="KW-0472">Membrane</keyword>
<dbReference type="PANTHER" id="PTHR32024:SF3">
    <property type="entry name" value="TRK SYSTEM POTASSIUM UPTAKE PROTEIN"/>
    <property type="match status" value="1"/>
</dbReference>
<evidence type="ECO:0000256" key="5">
    <source>
        <dbReference type="ARBA" id="ARBA00022692"/>
    </source>
</evidence>
<evidence type="ECO:0000256" key="8">
    <source>
        <dbReference type="ARBA" id="ARBA00023065"/>
    </source>
</evidence>
<keyword evidence="3 10" id="KW-1003">Cell membrane</keyword>
<keyword evidence="8 10" id="KW-0406">Ion transport</keyword>
<evidence type="ECO:0000313" key="12">
    <source>
        <dbReference type="Proteomes" id="UP000249123"/>
    </source>
</evidence>
<keyword evidence="5" id="KW-0812">Transmembrane</keyword>
<dbReference type="eggNOG" id="COG0168">
    <property type="taxonomic scope" value="Bacteria"/>
</dbReference>
<comment type="subcellular location">
    <subcellularLocation>
        <location evidence="10">Cell inner membrane</location>
        <topology evidence="10">Multi-pass membrane protein</topology>
    </subcellularLocation>
    <subcellularLocation>
        <location evidence="1">Cell membrane</location>
        <topology evidence="1">Multi-pass membrane protein</topology>
    </subcellularLocation>
</comment>
<name>A0A062TWI9_9PROT</name>
<comment type="similarity">
    <text evidence="10">Belongs to the TrkH potassium transport family.</text>
</comment>
<evidence type="ECO:0000256" key="10">
    <source>
        <dbReference type="PIRNR" id="PIRNR006247"/>
    </source>
</evidence>
<keyword evidence="6 10" id="KW-0630">Potassium</keyword>
<accession>A0A062TWI9</accession>
<evidence type="ECO:0000256" key="6">
    <source>
        <dbReference type="ARBA" id="ARBA00022958"/>
    </source>
</evidence>
<evidence type="ECO:0000256" key="7">
    <source>
        <dbReference type="ARBA" id="ARBA00022989"/>
    </source>
</evidence>
<keyword evidence="7" id="KW-1133">Transmembrane helix</keyword>
<keyword evidence="10" id="KW-0997">Cell inner membrane</keyword>
<dbReference type="PANTHER" id="PTHR32024">
    <property type="entry name" value="TRK SYSTEM POTASSIUM UPTAKE PROTEIN TRKG-RELATED"/>
    <property type="match status" value="1"/>
</dbReference>
<reference evidence="11 12" key="1">
    <citation type="submission" date="2013-04" db="EMBL/GenBank/DDBJ databases">
        <title>Hyphomonas sp. T24B3 Genome Sequencing.</title>
        <authorList>
            <person name="Lai Q."/>
            <person name="Shao Z."/>
        </authorList>
    </citation>
    <scope>NUCLEOTIDE SEQUENCE [LARGE SCALE GENOMIC DNA]</scope>
    <source>
        <strain evidence="11 12">T24B3</strain>
    </source>
</reference>
<evidence type="ECO:0000256" key="3">
    <source>
        <dbReference type="ARBA" id="ARBA00022475"/>
    </source>
</evidence>